<accession>H7FR13</accession>
<evidence type="ECO:0000313" key="1">
    <source>
        <dbReference type="EMBL" id="EIA09033.1"/>
    </source>
</evidence>
<dbReference type="PATRIC" id="fig|1086011.3.peg.1758"/>
<dbReference type="EMBL" id="AHKF01000017">
    <property type="protein sequence ID" value="EIA09033.1"/>
    <property type="molecule type" value="Genomic_DNA"/>
</dbReference>
<protein>
    <recommendedName>
        <fullName evidence="3">Dihydrolipoamide dehydrogenase</fullName>
    </recommendedName>
</protein>
<proteinExistence type="predicted"/>
<dbReference type="eggNOG" id="ENOG5032UAD">
    <property type="taxonomic scope" value="Bacteria"/>
</dbReference>
<comment type="caution">
    <text evidence="1">The sequence shown here is derived from an EMBL/GenBank/DDBJ whole genome shotgun (WGS) entry which is preliminary data.</text>
</comment>
<evidence type="ECO:0008006" key="3">
    <source>
        <dbReference type="Google" id="ProtNLM"/>
    </source>
</evidence>
<reference evidence="1 2" key="1">
    <citation type="journal article" date="2014" name="Acta Crystallogr. D">
        <title>Structure-based characterization and antifreeze properties of a hyperactive ice-binding protein from the Antarctic bacterium Flavobacterium frigoris PS1.</title>
        <authorList>
            <person name="Do H."/>
            <person name="Kim S.J."/>
            <person name="Kim H.J."/>
            <person name="Lee J.H."/>
        </authorList>
    </citation>
    <scope>NUCLEOTIDE SEQUENCE [LARGE SCALE GENOMIC DNA]</scope>
    <source>
        <strain evidence="1 2">PS1</strain>
    </source>
</reference>
<dbReference type="RefSeq" id="WP_007137976.1">
    <property type="nucleotide sequence ID" value="NZ_AHKF01000017.1"/>
</dbReference>
<gene>
    <name evidence="1" type="ORF">HJ01_01799</name>
</gene>
<evidence type="ECO:0000313" key="2">
    <source>
        <dbReference type="Proteomes" id="UP000005566"/>
    </source>
</evidence>
<organism evidence="1 2">
    <name type="scientific">Flavobacterium frigoris (strain PS1)</name>
    <dbReference type="NCBI Taxonomy" id="1086011"/>
    <lineage>
        <taxon>Bacteria</taxon>
        <taxon>Pseudomonadati</taxon>
        <taxon>Bacteroidota</taxon>
        <taxon>Flavobacteriia</taxon>
        <taxon>Flavobacteriales</taxon>
        <taxon>Flavobacteriaceae</taxon>
        <taxon>Flavobacterium</taxon>
    </lineage>
</organism>
<name>H7FR13_FLAFP</name>
<dbReference type="STRING" id="1086011.HJ01_01799"/>
<keyword evidence="2" id="KW-1185">Reference proteome</keyword>
<dbReference type="Proteomes" id="UP000005566">
    <property type="component" value="Unassembled WGS sequence"/>
</dbReference>
<dbReference type="AlphaFoldDB" id="H7FR13"/>
<dbReference type="PROSITE" id="PS51257">
    <property type="entry name" value="PROKAR_LIPOPROTEIN"/>
    <property type="match status" value="1"/>
</dbReference>
<sequence length="173" mass="19340">MKKISTFLAAIVMIIISSCEGPQGPPGFDGLDGQDGVIAEVFELKNVNFSYNTTDGYTIFRVLDPKIFDSDIVLIYRMTGTIDASTPIWQLIPRTLFLSQGELDYDFDFSKEDFTIYAGGTYDLSLTPQYINNQTFRIVIVPGSFSASINKNNYADVMAALNVKESQIQRINF</sequence>